<dbReference type="FunFam" id="3.40.50.790:FF:000002">
    <property type="entry name" value="Ribosomal protein"/>
    <property type="match status" value="1"/>
</dbReference>
<dbReference type="Gene3D" id="3.30.190.20">
    <property type="match status" value="1"/>
</dbReference>
<dbReference type="Gene3D" id="3.40.50.790">
    <property type="match status" value="1"/>
</dbReference>
<organism evidence="5">
    <name type="scientific">Henneguya salminicola</name>
    <name type="common">Myxosporean</name>
    <dbReference type="NCBI Taxonomy" id="69463"/>
    <lineage>
        <taxon>Eukaryota</taxon>
        <taxon>Metazoa</taxon>
        <taxon>Cnidaria</taxon>
        <taxon>Myxozoa</taxon>
        <taxon>Myxosporea</taxon>
        <taxon>Bivalvulida</taxon>
        <taxon>Platysporina</taxon>
        <taxon>Myxobolidae</taxon>
        <taxon>Henneguya</taxon>
    </lineage>
</organism>
<dbReference type="EMBL" id="GHBP01000261">
    <property type="protein sequence ID" value="NDJ92227.1"/>
    <property type="molecule type" value="Transcribed_RNA"/>
</dbReference>
<evidence type="ECO:0000313" key="5">
    <source>
        <dbReference type="EMBL" id="NDJ92227.1"/>
    </source>
</evidence>
<dbReference type="GO" id="GO:0015934">
    <property type="term" value="C:large ribosomal subunit"/>
    <property type="evidence" value="ECO:0007669"/>
    <property type="project" value="InterPro"/>
</dbReference>
<dbReference type="InterPro" id="IPR050257">
    <property type="entry name" value="eL8/uL1-like"/>
</dbReference>
<evidence type="ECO:0000256" key="3">
    <source>
        <dbReference type="ARBA" id="ARBA00023274"/>
    </source>
</evidence>
<dbReference type="InterPro" id="IPR023674">
    <property type="entry name" value="Ribosomal_uL1-like"/>
</dbReference>
<keyword evidence="2 5" id="KW-0689">Ribosomal protein</keyword>
<dbReference type="GO" id="GO:0003735">
    <property type="term" value="F:structural constituent of ribosome"/>
    <property type="evidence" value="ECO:0007669"/>
    <property type="project" value="InterPro"/>
</dbReference>
<accession>A0A6G3MDY5</accession>
<dbReference type="Pfam" id="PF00687">
    <property type="entry name" value="Ribosomal_L1"/>
    <property type="match status" value="1"/>
</dbReference>
<dbReference type="SUPFAM" id="SSF56808">
    <property type="entry name" value="Ribosomal protein L1"/>
    <property type="match status" value="1"/>
</dbReference>
<protein>
    <recommendedName>
        <fullName evidence="4">Large ribosomal subunit protein uL1</fullName>
    </recommendedName>
</protein>
<dbReference type="GO" id="GO:0006412">
    <property type="term" value="P:translation"/>
    <property type="evidence" value="ECO:0007669"/>
    <property type="project" value="InterPro"/>
</dbReference>
<evidence type="ECO:0000256" key="4">
    <source>
        <dbReference type="ARBA" id="ARBA00035241"/>
    </source>
</evidence>
<dbReference type="FunFam" id="3.30.190.20:FF:000006">
    <property type="entry name" value="Ribosomal protein"/>
    <property type="match status" value="1"/>
</dbReference>
<dbReference type="InterPro" id="IPR028364">
    <property type="entry name" value="Ribosomal_uL1/biogenesis"/>
</dbReference>
<dbReference type="GO" id="GO:0003723">
    <property type="term" value="F:RNA binding"/>
    <property type="evidence" value="ECO:0007669"/>
    <property type="project" value="InterPro"/>
</dbReference>
<comment type="similarity">
    <text evidence="1">Belongs to the universal ribosomal protein uL1 family.</text>
</comment>
<proteinExistence type="inferred from homology"/>
<dbReference type="OrthoDB" id="2449818at2759"/>
<dbReference type="InterPro" id="IPR016095">
    <property type="entry name" value="Ribosomal_uL1_3-a/b-sand"/>
</dbReference>
<reference evidence="5" key="1">
    <citation type="submission" date="2018-11" db="EMBL/GenBank/DDBJ databases">
        <title>Henneguya salminicola genome and transcriptome.</title>
        <authorList>
            <person name="Yahalomi D."/>
            <person name="Atkinson S.D."/>
            <person name="Neuhof M."/>
            <person name="Chang E.S."/>
            <person name="Philippe H."/>
            <person name="Cartwright P."/>
            <person name="Bartholomew J.L."/>
            <person name="Huchon D."/>
        </authorList>
    </citation>
    <scope>NUCLEOTIDE SEQUENCE</scope>
    <source>
        <strain evidence="5">Hz1</strain>
        <tissue evidence="5">Whole</tissue>
    </source>
</reference>
<evidence type="ECO:0000256" key="1">
    <source>
        <dbReference type="ARBA" id="ARBA00010531"/>
    </source>
</evidence>
<evidence type="ECO:0000256" key="2">
    <source>
        <dbReference type="ARBA" id="ARBA00022980"/>
    </source>
</evidence>
<dbReference type="AlphaFoldDB" id="A0A6G3MDY5"/>
<name>A0A6G3MDY5_HENSL</name>
<dbReference type="InterPro" id="IPR002143">
    <property type="entry name" value="Ribosomal_uL1"/>
</dbReference>
<dbReference type="CDD" id="cd00403">
    <property type="entry name" value="Ribosomal_L1"/>
    <property type="match status" value="1"/>
</dbReference>
<keyword evidence="3" id="KW-0687">Ribonucleoprotein</keyword>
<dbReference type="PANTHER" id="PTHR23105">
    <property type="entry name" value="RIBOSOMAL PROTEIN L7AE FAMILY MEMBER"/>
    <property type="match status" value="1"/>
</dbReference>
<dbReference type="PIRSF" id="PIRSF002155">
    <property type="entry name" value="Ribosomal_L1"/>
    <property type="match status" value="1"/>
</dbReference>
<sequence length="171" mass="19401">MLLLRLKNCPRPNQKICVFADQYHMDQAKALNIPHMDVEDLKKLNKDKKQVKKLAKKYDAFLASESVIKQLPKLLGGSVASLNKAGKFPAVVTHSDLIQNKIEEIKSSVKFQMKKTLCLGAAIGNVSMTNEQLQQNVYLSINFLVSLLKKNWQNVRSLHLKSTMGHPQRLY</sequence>